<accession>A0A2G8RQW0</accession>
<dbReference type="GO" id="GO:0004842">
    <property type="term" value="F:ubiquitin-protein transferase activity"/>
    <property type="evidence" value="ECO:0007669"/>
    <property type="project" value="InterPro"/>
</dbReference>
<dbReference type="SMART" id="SM00668">
    <property type="entry name" value="CTLH"/>
    <property type="match status" value="1"/>
</dbReference>
<evidence type="ECO:0000256" key="1">
    <source>
        <dbReference type="SAM" id="MobiDB-lite"/>
    </source>
</evidence>
<dbReference type="InterPro" id="IPR045098">
    <property type="entry name" value="Fyv10_fam"/>
</dbReference>
<feature type="domain" description="CTLH" evidence="2">
    <location>
        <begin position="147"/>
        <end position="197"/>
    </location>
</feature>
<evidence type="ECO:0000259" key="2">
    <source>
        <dbReference type="PROSITE" id="PS50897"/>
    </source>
</evidence>
<dbReference type="PANTHER" id="PTHR12170:SF3">
    <property type="entry name" value="GH10162P"/>
    <property type="match status" value="1"/>
</dbReference>
<comment type="caution">
    <text evidence="3">The sequence shown here is derived from an EMBL/GenBank/DDBJ whole genome shotgun (WGS) entry which is preliminary data.</text>
</comment>
<name>A0A2G8RQW0_9APHY</name>
<dbReference type="Pfam" id="PF10607">
    <property type="entry name" value="CTLH"/>
    <property type="match status" value="1"/>
</dbReference>
<dbReference type="InterPro" id="IPR006595">
    <property type="entry name" value="CTLH_C"/>
</dbReference>
<dbReference type="STRING" id="1077348.A0A2G8RQW0"/>
<dbReference type="GO" id="GO:0034657">
    <property type="term" value="C:GID complex"/>
    <property type="evidence" value="ECO:0007669"/>
    <property type="project" value="TreeGrafter"/>
</dbReference>
<dbReference type="EMBL" id="AYKW01000067">
    <property type="protein sequence ID" value="PIL23893.1"/>
    <property type="molecule type" value="Genomic_DNA"/>
</dbReference>
<keyword evidence="4" id="KW-1185">Reference proteome</keyword>
<evidence type="ECO:0000313" key="3">
    <source>
        <dbReference type="EMBL" id="PIL23893.1"/>
    </source>
</evidence>
<feature type="region of interest" description="Disordered" evidence="1">
    <location>
        <begin position="302"/>
        <end position="326"/>
    </location>
</feature>
<dbReference type="GO" id="GO:0005634">
    <property type="term" value="C:nucleus"/>
    <property type="evidence" value="ECO:0007669"/>
    <property type="project" value="TreeGrafter"/>
</dbReference>
<organism evidence="3 4">
    <name type="scientific">Ganoderma sinense ZZ0214-1</name>
    <dbReference type="NCBI Taxonomy" id="1077348"/>
    <lineage>
        <taxon>Eukaryota</taxon>
        <taxon>Fungi</taxon>
        <taxon>Dikarya</taxon>
        <taxon>Basidiomycota</taxon>
        <taxon>Agaricomycotina</taxon>
        <taxon>Agaricomycetes</taxon>
        <taxon>Polyporales</taxon>
        <taxon>Polyporaceae</taxon>
        <taxon>Ganoderma</taxon>
    </lineage>
</organism>
<dbReference type="OrthoDB" id="1933281at2759"/>
<protein>
    <submittedName>
        <fullName evidence="3">Transporter</fullName>
    </submittedName>
</protein>
<gene>
    <name evidence="3" type="ORF">GSI_13644</name>
</gene>
<feature type="region of interest" description="Disordered" evidence="1">
    <location>
        <begin position="1"/>
        <end position="28"/>
    </location>
</feature>
<feature type="compositionally biased region" description="Polar residues" evidence="1">
    <location>
        <begin position="307"/>
        <end position="326"/>
    </location>
</feature>
<dbReference type="GO" id="GO:0043161">
    <property type="term" value="P:proteasome-mediated ubiquitin-dependent protein catabolic process"/>
    <property type="evidence" value="ECO:0007669"/>
    <property type="project" value="InterPro"/>
</dbReference>
<dbReference type="InterPro" id="IPR024964">
    <property type="entry name" value="CTLH/CRA"/>
</dbReference>
<dbReference type="Proteomes" id="UP000230002">
    <property type="component" value="Unassembled WGS sequence"/>
</dbReference>
<evidence type="ECO:0000313" key="4">
    <source>
        <dbReference type="Proteomes" id="UP000230002"/>
    </source>
</evidence>
<proteinExistence type="predicted"/>
<dbReference type="AlphaFoldDB" id="A0A2G8RQW0"/>
<dbReference type="PROSITE" id="PS50897">
    <property type="entry name" value="CTLH"/>
    <property type="match status" value="1"/>
</dbReference>
<sequence>MDGPLKELSKLEKLASGAPAGKGKSPSIDQSLDALLDSLRVAKERFLNGTGTRTTLEALAKAVEDKKKEIDERQKEVYNALARVGKALDKKFTNPLPSYEPLFASPEAKLALERTVAMHFLRTGQFETAETFLSESDVTISQAHREQFMDLHGIMTSLRQGDITPALEWTHRHREFLRNRSSSLEFHLHRFQYLRLALSYPPNCDAALVYARVNLSPFYIQHRAEVQRLMTCVLYLPMSKLLKSPYADLADPSVHFDLQSMFATEYCASLGMSRQAPLRVIGDIGGGGALARIEKGRKVMRERKSEWSQTDELPCPRNSQLKPIPQ</sequence>
<dbReference type="PANTHER" id="PTHR12170">
    <property type="entry name" value="MACROPHAGE ERYTHROBLAST ATTACHER-RELATED"/>
    <property type="match status" value="1"/>
</dbReference>
<feature type="compositionally biased region" description="Basic and acidic residues" evidence="1">
    <location>
        <begin position="1"/>
        <end position="13"/>
    </location>
</feature>
<dbReference type="GO" id="GO:0005737">
    <property type="term" value="C:cytoplasm"/>
    <property type="evidence" value="ECO:0007669"/>
    <property type="project" value="TreeGrafter"/>
</dbReference>
<reference evidence="3 4" key="1">
    <citation type="journal article" date="2015" name="Sci. Rep.">
        <title>Chromosome-level genome map provides insights into diverse defense mechanisms in the medicinal fungus Ganoderma sinense.</title>
        <authorList>
            <person name="Zhu Y."/>
            <person name="Xu J."/>
            <person name="Sun C."/>
            <person name="Zhou S."/>
            <person name="Xu H."/>
            <person name="Nelson D.R."/>
            <person name="Qian J."/>
            <person name="Song J."/>
            <person name="Luo H."/>
            <person name="Xiang L."/>
            <person name="Li Y."/>
            <person name="Xu Z."/>
            <person name="Ji A."/>
            <person name="Wang L."/>
            <person name="Lu S."/>
            <person name="Hayward A."/>
            <person name="Sun W."/>
            <person name="Li X."/>
            <person name="Schwartz D.C."/>
            <person name="Wang Y."/>
            <person name="Chen S."/>
        </authorList>
    </citation>
    <scope>NUCLEOTIDE SEQUENCE [LARGE SCALE GENOMIC DNA]</scope>
    <source>
        <strain evidence="3 4">ZZ0214-1</strain>
    </source>
</reference>